<protein>
    <recommendedName>
        <fullName evidence="8">Lipid droplet-associated hydrolase</fullName>
    </recommendedName>
</protein>
<dbReference type="EMBL" id="CAWUOM010000019">
    <property type="protein sequence ID" value="CAK7265721.1"/>
    <property type="molecule type" value="Genomic_DNA"/>
</dbReference>
<dbReference type="SUPFAM" id="SSF53474">
    <property type="entry name" value="alpha/beta-Hydrolases"/>
    <property type="match status" value="1"/>
</dbReference>
<feature type="region of interest" description="Disordered" evidence="5">
    <location>
        <begin position="1"/>
        <end position="31"/>
    </location>
</feature>
<dbReference type="PANTHER" id="PTHR13390">
    <property type="entry name" value="LIPASE"/>
    <property type="match status" value="1"/>
</dbReference>
<dbReference type="Gene3D" id="3.40.50.1820">
    <property type="entry name" value="alpha/beta hydrolase"/>
    <property type="match status" value="1"/>
</dbReference>
<dbReference type="Proteomes" id="UP001642501">
    <property type="component" value="Unassembled WGS sequence"/>
</dbReference>
<evidence type="ECO:0008006" key="8">
    <source>
        <dbReference type="Google" id="ProtNLM"/>
    </source>
</evidence>
<keyword evidence="3" id="KW-0551">Lipid droplet</keyword>
<reference evidence="6 7" key="1">
    <citation type="submission" date="2024-01" db="EMBL/GenBank/DDBJ databases">
        <authorList>
            <person name="Allen C."/>
            <person name="Tagirdzhanova G."/>
        </authorList>
    </citation>
    <scope>NUCLEOTIDE SEQUENCE [LARGE SCALE GENOMIC DNA]</scope>
    <source>
        <strain evidence="6 7">CBS 573.63</strain>
    </source>
</reference>
<comment type="subcellular location">
    <subcellularLocation>
        <location evidence="1">Lipid droplet</location>
    </subcellularLocation>
</comment>
<gene>
    <name evidence="6" type="ORF">SEPCBS57363_001726</name>
</gene>
<comment type="similarity">
    <text evidence="2">Belongs to the AB hydrolase superfamily. LDAH family.</text>
</comment>
<name>A0ABP0DDL0_9PEZI</name>
<evidence type="ECO:0000256" key="4">
    <source>
        <dbReference type="ARBA" id="ARBA00022801"/>
    </source>
</evidence>
<evidence type="ECO:0000256" key="3">
    <source>
        <dbReference type="ARBA" id="ARBA00022677"/>
    </source>
</evidence>
<keyword evidence="7" id="KW-1185">Reference proteome</keyword>
<comment type="caution">
    <text evidence="6">The sequence shown here is derived from an EMBL/GenBank/DDBJ whole genome shotgun (WGS) entry which is preliminary data.</text>
</comment>
<dbReference type="PANTHER" id="PTHR13390:SF0">
    <property type="entry name" value="LIPID DROPLET-ASSOCIATED HYDROLASE"/>
    <property type="match status" value="1"/>
</dbReference>
<sequence length="390" mass="44007">MPVWLSYPSQPGTRSASRKIPSSPPPRPTTRSKHILVYFIPGNPGLIDYYAPFLSTLRTLLNETEHRVHSTNGGKDLRFHLLGRNLLGFEDGDDGGSAYGPGPYDLDTQIRGVMDAVASARIVVGKDDIDFSRCGEPFDEVVLMGHSVGSYIALEVFRLQLPSRRMEEVVKVEDCSDIDSEEPSVGRDHLRLRRGILLFATLAHLARSQRGQKLERMLLTIPIVSGWFDVLAQAVVWWLLPIWAMTLFVQYVLGFPPHAADTTLRFLSSRGGVRQALFLGRDELLHIGPDKWEDELWEAVDGGARADKGRDYEETEEVDDPKFVILFGENDHWVANDVRDDFIARRKAHKKNRAAIVLDERGWPHDFCIRHGEEVAETVKMWIADLAETA</sequence>
<proteinExistence type="inferred from homology"/>
<organism evidence="6 7">
    <name type="scientific">Sporothrix epigloea</name>
    <dbReference type="NCBI Taxonomy" id="1892477"/>
    <lineage>
        <taxon>Eukaryota</taxon>
        <taxon>Fungi</taxon>
        <taxon>Dikarya</taxon>
        <taxon>Ascomycota</taxon>
        <taxon>Pezizomycotina</taxon>
        <taxon>Sordariomycetes</taxon>
        <taxon>Sordariomycetidae</taxon>
        <taxon>Ophiostomatales</taxon>
        <taxon>Ophiostomataceae</taxon>
        <taxon>Sporothrix</taxon>
    </lineage>
</organism>
<keyword evidence="4" id="KW-0378">Hydrolase</keyword>
<accession>A0ABP0DDL0</accession>
<evidence type="ECO:0000313" key="6">
    <source>
        <dbReference type="EMBL" id="CAK7265721.1"/>
    </source>
</evidence>
<evidence type="ECO:0000256" key="2">
    <source>
        <dbReference type="ARBA" id="ARBA00008300"/>
    </source>
</evidence>
<dbReference type="Pfam" id="PF10230">
    <property type="entry name" value="LIDHydrolase"/>
    <property type="match status" value="1"/>
</dbReference>
<evidence type="ECO:0000256" key="5">
    <source>
        <dbReference type="SAM" id="MobiDB-lite"/>
    </source>
</evidence>
<dbReference type="InterPro" id="IPR019363">
    <property type="entry name" value="LDAH"/>
</dbReference>
<dbReference type="InterPro" id="IPR029058">
    <property type="entry name" value="AB_hydrolase_fold"/>
</dbReference>
<evidence type="ECO:0000256" key="1">
    <source>
        <dbReference type="ARBA" id="ARBA00004502"/>
    </source>
</evidence>
<evidence type="ECO:0000313" key="7">
    <source>
        <dbReference type="Proteomes" id="UP001642501"/>
    </source>
</evidence>